<evidence type="ECO:0000256" key="1">
    <source>
        <dbReference type="SAM" id="MobiDB-lite"/>
    </source>
</evidence>
<dbReference type="CDD" id="cd06558">
    <property type="entry name" value="crotonase-like"/>
    <property type="match status" value="1"/>
</dbReference>
<dbReference type="InterPro" id="IPR005793">
    <property type="entry name" value="Formyl_trans_C"/>
</dbReference>
<dbReference type="Pfam" id="PF00551">
    <property type="entry name" value="Formyl_trans_N"/>
    <property type="match status" value="1"/>
</dbReference>
<sequence>MMIGNAAMIKRAAWRSILHLQRTTARAAVTLSQHGSPSQQTSQKVSKYPSGQRSQQLLRQVSQQPLQQVSQQPQVFSSLPWVDFAAPDPAKMAGNPRKITFLCDSFNGLSQRLYLELTSRGHHVTVHEDARGEEMTRAVEADRPDLVLCPFQTRRVPAGLYNNPARPVLIVHPGIPGDRGPSSIDWALKGGATEWGVTVLQADDEMDAGDIWATCKFPVNRKAAKSSLYSKEVTQAAVLSVLKAIDAWDQGVPPTPLDYGHPEVCGDLKRKLTAADRQVDWAQAAEDVARAVRACDSQPGALGGLRVAVQGQLQEREFVLFGACVEGDPDMVRGLKKEQAYDVIPGDVVGRRNGAVLVACGEDSAVWISHLKASPKKTSLKLPATSVLPSGDVTPLPITPCGPLPYGARPKTFQDVWTTRQDGVCFVHFDFYNGAMSTDQCKRLEHILWGVERDPGCSMVVLMGGYNFFSNGIHLNVIENSECAATESWANITAIDDVVKAIFRMRSKVTVAALQGNAGAGGVMMALAADQVWSHAGVVLNPHYRKMALFGSEYWTYSLPRRVGSPAAEELTNGLQPLLATEARDKGMIDDVIGHNAEELNAQIPLKCERLKANSREILREKQSETTSLWSTLEEHRHAELARMRKCFHDQEYHTRRRKFVYH</sequence>
<dbReference type="SUPFAM" id="SSF50486">
    <property type="entry name" value="FMT C-terminal domain-like"/>
    <property type="match status" value="1"/>
</dbReference>
<dbReference type="InterPro" id="IPR047180">
    <property type="entry name" value="HoxX-like"/>
</dbReference>
<dbReference type="Gene3D" id="3.40.50.12230">
    <property type="match status" value="1"/>
</dbReference>
<evidence type="ECO:0000313" key="5">
    <source>
        <dbReference type="Proteomes" id="UP000838412"/>
    </source>
</evidence>
<dbReference type="InterPro" id="IPR036477">
    <property type="entry name" value="Formyl_transf_N_sf"/>
</dbReference>
<gene>
    <name evidence="4" type="primary">ALDH1L2</name>
    <name evidence="4" type="ORF">BLAG_LOCUS11971</name>
</gene>
<evidence type="ECO:0000313" key="4">
    <source>
        <dbReference type="EMBL" id="CAH1251646.1"/>
    </source>
</evidence>
<dbReference type="EMBL" id="OV696704">
    <property type="protein sequence ID" value="CAH1251646.1"/>
    <property type="molecule type" value="Genomic_DNA"/>
</dbReference>
<dbReference type="CDD" id="cd08701">
    <property type="entry name" value="FMT_C_HypX"/>
    <property type="match status" value="1"/>
</dbReference>
<evidence type="ECO:0000259" key="2">
    <source>
        <dbReference type="Pfam" id="PF00551"/>
    </source>
</evidence>
<evidence type="ECO:0000259" key="3">
    <source>
        <dbReference type="Pfam" id="PF02911"/>
    </source>
</evidence>
<feature type="compositionally biased region" description="Polar residues" evidence="1">
    <location>
        <begin position="31"/>
        <end position="51"/>
    </location>
</feature>
<dbReference type="InterPro" id="IPR011034">
    <property type="entry name" value="Formyl_transferase-like_C_sf"/>
</dbReference>
<dbReference type="InterPro" id="IPR029045">
    <property type="entry name" value="ClpP/crotonase-like_dom_sf"/>
</dbReference>
<proteinExistence type="predicted"/>
<keyword evidence="5" id="KW-1185">Reference proteome</keyword>
<protein>
    <submittedName>
        <fullName evidence="4">ALDH1L2 protein</fullName>
    </submittedName>
</protein>
<dbReference type="Pfam" id="PF00378">
    <property type="entry name" value="ECH_1"/>
    <property type="match status" value="1"/>
</dbReference>
<dbReference type="AlphaFoldDB" id="A0A8J9ZBU4"/>
<reference evidence="4" key="1">
    <citation type="submission" date="2022-01" db="EMBL/GenBank/DDBJ databases">
        <authorList>
            <person name="Braso-Vives M."/>
        </authorList>
    </citation>
    <scope>NUCLEOTIDE SEQUENCE</scope>
</reference>
<feature type="domain" description="Formyl transferase C-terminal" evidence="3">
    <location>
        <begin position="271"/>
        <end position="378"/>
    </location>
</feature>
<accession>A0A8J9ZBU4</accession>
<dbReference type="CDD" id="cd08650">
    <property type="entry name" value="FMT_core_HypX_N"/>
    <property type="match status" value="1"/>
</dbReference>
<feature type="region of interest" description="Disordered" evidence="1">
    <location>
        <begin position="31"/>
        <end position="54"/>
    </location>
</feature>
<dbReference type="InterPro" id="IPR002376">
    <property type="entry name" value="Formyl_transf_N"/>
</dbReference>
<dbReference type="PANTHER" id="PTHR43388">
    <property type="entry name" value="HYDROGENASE MATURATION FACTOR HOXX"/>
    <property type="match status" value="1"/>
</dbReference>
<dbReference type="GO" id="GO:0003824">
    <property type="term" value="F:catalytic activity"/>
    <property type="evidence" value="ECO:0007669"/>
    <property type="project" value="InterPro"/>
</dbReference>
<dbReference type="Pfam" id="PF02911">
    <property type="entry name" value="Formyl_trans_C"/>
    <property type="match status" value="1"/>
</dbReference>
<dbReference type="OrthoDB" id="5126881at2759"/>
<name>A0A8J9ZBU4_BRALA</name>
<feature type="domain" description="Formyl transferase N-terminal" evidence="2">
    <location>
        <begin position="129"/>
        <end position="231"/>
    </location>
</feature>
<dbReference type="Proteomes" id="UP000838412">
    <property type="component" value="Chromosome 19"/>
</dbReference>
<organism evidence="4 5">
    <name type="scientific">Branchiostoma lanceolatum</name>
    <name type="common">Common lancelet</name>
    <name type="synonym">Amphioxus lanceolatum</name>
    <dbReference type="NCBI Taxonomy" id="7740"/>
    <lineage>
        <taxon>Eukaryota</taxon>
        <taxon>Metazoa</taxon>
        <taxon>Chordata</taxon>
        <taxon>Cephalochordata</taxon>
        <taxon>Leptocardii</taxon>
        <taxon>Amphioxiformes</taxon>
        <taxon>Branchiostomatidae</taxon>
        <taxon>Branchiostoma</taxon>
    </lineage>
</organism>
<dbReference type="Gene3D" id="3.90.226.10">
    <property type="entry name" value="2-enoyl-CoA Hydratase, Chain A, domain 1"/>
    <property type="match status" value="1"/>
</dbReference>
<dbReference type="SUPFAM" id="SSF52096">
    <property type="entry name" value="ClpP/crotonase"/>
    <property type="match status" value="1"/>
</dbReference>
<dbReference type="PANTHER" id="PTHR43388:SF1">
    <property type="entry name" value="HYDROGENASE MATURATION FACTOR HOXX"/>
    <property type="match status" value="1"/>
</dbReference>
<dbReference type="InterPro" id="IPR001753">
    <property type="entry name" value="Enoyl-CoA_hydra/iso"/>
</dbReference>
<dbReference type="SUPFAM" id="SSF53328">
    <property type="entry name" value="Formyltransferase"/>
    <property type="match status" value="1"/>
</dbReference>